<organism evidence="2 3">
    <name type="scientific">Paenibacillus hunanensis</name>
    <dbReference type="NCBI Taxonomy" id="539262"/>
    <lineage>
        <taxon>Bacteria</taxon>
        <taxon>Bacillati</taxon>
        <taxon>Bacillota</taxon>
        <taxon>Bacilli</taxon>
        <taxon>Bacillales</taxon>
        <taxon>Paenibacillaceae</taxon>
        <taxon>Paenibacillus</taxon>
    </lineage>
</organism>
<evidence type="ECO:0000256" key="1">
    <source>
        <dbReference type="SAM" id="MobiDB-lite"/>
    </source>
</evidence>
<gene>
    <name evidence="2" type="ORF">JOC58_001734</name>
</gene>
<keyword evidence="3" id="KW-1185">Reference proteome</keyword>
<name>A0ABU1IY46_9BACL</name>
<proteinExistence type="predicted"/>
<dbReference type="Proteomes" id="UP001185028">
    <property type="component" value="Unassembled WGS sequence"/>
</dbReference>
<sequence length="49" mass="5705">MKNKINTELISKKNNCNKCEVCSCLEKKNVDFDNDSKNNQKDNSNNLKR</sequence>
<accession>A0ABU1IY46</accession>
<evidence type="ECO:0000313" key="2">
    <source>
        <dbReference type="EMBL" id="MDR6243841.1"/>
    </source>
</evidence>
<feature type="region of interest" description="Disordered" evidence="1">
    <location>
        <begin position="30"/>
        <end position="49"/>
    </location>
</feature>
<comment type="caution">
    <text evidence="2">The sequence shown here is derived from an EMBL/GenBank/DDBJ whole genome shotgun (WGS) entry which is preliminary data.</text>
</comment>
<reference evidence="2 3" key="1">
    <citation type="submission" date="2023-07" db="EMBL/GenBank/DDBJ databases">
        <title>Genomic Encyclopedia of Type Strains, Phase IV (KMG-IV): sequencing the most valuable type-strain genomes for metagenomic binning, comparative biology and taxonomic classification.</title>
        <authorList>
            <person name="Goeker M."/>
        </authorList>
    </citation>
    <scope>NUCLEOTIDE SEQUENCE [LARGE SCALE GENOMIC DNA]</scope>
    <source>
        <strain evidence="2 3">DSM 22170</strain>
    </source>
</reference>
<feature type="compositionally biased region" description="Basic and acidic residues" evidence="1">
    <location>
        <begin position="30"/>
        <end position="40"/>
    </location>
</feature>
<protein>
    <submittedName>
        <fullName evidence="2">Uncharacterized protein</fullName>
    </submittedName>
</protein>
<dbReference type="EMBL" id="JAVDQH010000005">
    <property type="protein sequence ID" value="MDR6243841.1"/>
    <property type="molecule type" value="Genomic_DNA"/>
</dbReference>
<evidence type="ECO:0000313" key="3">
    <source>
        <dbReference type="Proteomes" id="UP001185028"/>
    </source>
</evidence>